<feature type="compositionally biased region" description="Polar residues" evidence="1">
    <location>
        <begin position="63"/>
        <end position="85"/>
    </location>
</feature>
<dbReference type="AlphaFoldDB" id="B7K4T8"/>
<dbReference type="STRING" id="41431.PCC8801_2589"/>
<dbReference type="HOGENOM" id="CLU_166136_0_0_3"/>
<reference evidence="4" key="1">
    <citation type="journal article" date="2011" name="MBio">
        <title>Novel metabolic attributes of the genus Cyanothece, comprising a group of unicellular nitrogen-fixing Cyanobacteria.</title>
        <authorList>
            <person name="Bandyopadhyay A."/>
            <person name="Elvitigala T."/>
            <person name="Welsh E."/>
            <person name="Stockel J."/>
            <person name="Liberton M."/>
            <person name="Min H."/>
            <person name="Sherman L.A."/>
            <person name="Pakrasi H.B."/>
        </authorList>
    </citation>
    <scope>NUCLEOTIDE SEQUENCE [LARGE SCALE GENOMIC DNA]</scope>
    <source>
        <strain evidence="4">PCC 8801</strain>
    </source>
</reference>
<feature type="region of interest" description="Disordered" evidence="1">
    <location>
        <begin position="39"/>
        <end position="114"/>
    </location>
</feature>
<name>B7K4T8_RIPO1</name>
<evidence type="ECO:0000313" key="4">
    <source>
        <dbReference type="Proteomes" id="UP000008204"/>
    </source>
</evidence>
<evidence type="ECO:0000313" key="3">
    <source>
        <dbReference type="EMBL" id="ACK66594.1"/>
    </source>
</evidence>
<keyword evidence="4" id="KW-1185">Reference proteome</keyword>
<feature type="chain" id="PRO_5002856253" description="Low temperature-induced protein" evidence="2">
    <location>
        <begin position="31"/>
        <end position="114"/>
    </location>
</feature>
<keyword evidence="2" id="KW-0732">Signal</keyword>
<accession>B7K4T8</accession>
<evidence type="ECO:0000256" key="1">
    <source>
        <dbReference type="SAM" id="MobiDB-lite"/>
    </source>
</evidence>
<proteinExistence type="predicted"/>
<evidence type="ECO:0000256" key="2">
    <source>
        <dbReference type="SAM" id="SignalP"/>
    </source>
</evidence>
<dbReference type="EMBL" id="CP001287">
    <property type="protein sequence ID" value="ACK66594.1"/>
    <property type="molecule type" value="Genomic_DNA"/>
</dbReference>
<dbReference type="eggNOG" id="ENOG50338XG">
    <property type="taxonomic scope" value="Bacteria"/>
</dbReference>
<dbReference type="RefSeq" id="WP_012595861.1">
    <property type="nucleotide sequence ID" value="NC_011726.1"/>
</dbReference>
<protein>
    <recommendedName>
        <fullName evidence="5">Low temperature-induced protein</fullName>
    </recommendedName>
</protein>
<dbReference type="OrthoDB" id="583493at2"/>
<dbReference type="Proteomes" id="UP000008204">
    <property type="component" value="Chromosome"/>
</dbReference>
<feature type="signal peptide" evidence="2">
    <location>
        <begin position="1"/>
        <end position="30"/>
    </location>
</feature>
<gene>
    <name evidence="3" type="ordered locus">PCC8801_2589</name>
</gene>
<evidence type="ECO:0008006" key="5">
    <source>
        <dbReference type="Google" id="ProtNLM"/>
    </source>
</evidence>
<sequence>MMSIKVAFKKLALVALVFGTITGFSSVTVAQSLNRIDQDPYQKNEQNPEGEFGNIFSPIDMMHNSNLQRSRNSSDFAEDTTNNLNKAAEEFKRIQQQRLEQDSSNSSSEPTSLN</sequence>
<organism evidence="3 4">
    <name type="scientific">Rippkaea orientalis (strain PCC 8801 / RF-1)</name>
    <name type="common">Cyanothece sp. (strain PCC 8801)</name>
    <dbReference type="NCBI Taxonomy" id="41431"/>
    <lineage>
        <taxon>Bacteria</taxon>
        <taxon>Bacillati</taxon>
        <taxon>Cyanobacteriota</taxon>
        <taxon>Cyanophyceae</taxon>
        <taxon>Oscillatoriophycideae</taxon>
        <taxon>Chroococcales</taxon>
        <taxon>Aphanothecaceae</taxon>
        <taxon>Rippkaea</taxon>
        <taxon>Rippkaea orientalis</taxon>
    </lineage>
</organism>
<dbReference type="KEGG" id="cyp:PCC8801_2589"/>